<reference evidence="7" key="1">
    <citation type="submission" date="2018-06" db="EMBL/GenBank/DDBJ databases">
        <authorList>
            <person name="Guldener U."/>
        </authorList>
    </citation>
    <scope>NUCLEOTIDE SEQUENCE [LARGE SCALE GENOMIC DNA]</scope>
    <source>
        <strain evidence="7">UTAD17</strain>
    </source>
</reference>
<keyword evidence="3" id="KW-0539">Nucleus</keyword>
<evidence type="ECO:0000256" key="3">
    <source>
        <dbReference type="PROSITE-ProRule" id="PRU00649"/>
    </source>
</evidence>
<dbReference type="AlphaFoldDB" id="A0A376B4G6"/>
<evidence type="ECO:0000256" key="4">
    <source>
        <dbReference type="SAM" id="MobiDB-lite"/>
    </source>
</evidence>
<feature type="compositionally biased region" description="Basic and acidic residues" evidence="4">
    <location>
        <begin position="45"/>
        <end position="67"/>
    </location>
</feature>
<dbReference type="InterPro" id="IPR051037">
    <property type="entry name" value="RNAPII_TF_IWS1"/>
</dbReference>
<sequence length="450" mass="51939">MDKQEEKENQDALIPHQKEKGIQETTSASVPLQEENEQEPVVSEKNVEEDKPLKQEEIEQEDNKEVGQEDNNELEQEDNKATEQEDHKEEEQQVLPENRRRKHIDAGNSDDENGDYPDSTTKNALQHKISDEINISNVTLLDEKETKRKELEDRMARALKSKSGGFRRRRRDEENLEEYLDEKILRLKDEMNIAAQKDIETIDERMNMQSNMSNNDDKTIKPAMEKIRLLPKVESVLSKVKLADTILDNNLLQSIRIWLEPLPDGSLPSFEIQKILFNAIDQLPIKTEHLKESGLGKVIIFYTKSSRVEPKLKRKAEKLVAEWTRPIIGASDNYRDKRILKMDFDMEKFKRKSATTLKQKLNKPNGNKKQKTNEDVEKAETLYEQAAKRKGRAAIPAQSTADYKYAPVSNIDSASTSHHHNIRSSGVGSSLNNNELYKRINNKLSKKKRS</sequence>
<feature type="compositionally biased region" description="Basic and acidic residues" evidence="4">
    <location>
        <begin position="1"/>
        <end position="22"/>
    </location>
</feature>
<dbReference type="InterPro" id="IPR017923">
    <property type="entry name" value="TFIIS_N"/>
</dbReference>
<evidence type="ECO:0000256" key="2">
    <source>
        <dbReference type="ARBA" id="ARBA00037992"/>
    </source>
</evidence>
<dbReference type="Gene3D" id="1.20.5.170">
    <property type="match status" value="1"/>
</dbReference>
<feature type="domain" description="TFIIS N-terminal" evidence="5">
    <location>
        <begin position="253"/>
        <end position="330"/>
    </location>
</feature>
<dbReference type="InterPro" id="IPR035441">
    <property type="entry name" value="TFIIS/LEDGF_dom_sf"/>
</dbReference>
<dbReference type="PROSITE" id="PS51319">
    <property type="entry name" value="TFIIS_N"/>
    <property type="match status" value="1"/>
</dbReference>
<feature type="compositionally biased region" description="Polar residues" evidence="4">
    <location>
        <begin position="423"/>
        <end position="434"/>
    </location>
</feature>
<gene>
    <name evidence="6" type="ORF">SCODWIG_01358</name>
</gene>
<evidence type="ECO:0000259" key="5">
    <source>
        <dbReference type="PROSITE" id="PS51319"/>
    </source>
</evidence>
<proteinExistence type="inferred from homology"/>
<dbReference type="GO" id="GO:0005634">
    <property type="term" value="C:nucleus"/>
    <property type="evidence" value="ECO:0007669"/>
    <property type="project" value="UniProtKB-SubCell"/>
</dbReference>
<comment type="function">
    <text evidence="1">Transcription factor involved in RNA polymerase II transcription regulation. May function in both SPT15/TBP post-recruitment and recruitment steps of transcription.</text>
</comment>
<comment type="subcellular location">
    <subcellularLocation>
        <location evidence="3">Nucleus</location>
    </subcellularLocation>
</comment>
<evidence type="ECO:0000313" key="6">
    <source>
        <dbReference type="EMBL" id="SSD59597.1"/>
    </source>
</evidence>
<name>A0A376B4G6_9ASCO</name>
<dbReference type="PANTHER" id="PTHR46010">
    <property type="entry name" value="PROTEIN IWS1 HOMOLOG"/>
    <property type="match status" value="1"/>
</dbReference>
<dbReference type="GO" id="GO:0016973">
    <property type="term" value="P:poly(A)+ mRNA export from nucleus"/>
    <property type="evidence" value="ECO:0007669"/>
    <property type="project" value="TreeGrafter"/>
</dbReference>
<dbReference type="VEuPathDB" id="FungiDB:SCODWIG_01358"/>
<evidence type="ECO:0000256" key="1">
    <source>
        <dbReference type="ARBA" id="ARBA00037349"/>
    </source>
</evidence>
<accession>A0A376B4G6</accession>
<dbReference type="Proteomes" id="UP000262825">
    <property type="component" value="Unassembled WGS sequence"/>
</dbReference>
<protein>
    <submittedName>
        <fullName evidence="6">Related to Transcription factor IWS1</fullName>
    </submittedName>
</protein>
<keyword evidence="7" id="KW-1185">Reference proteome</keyword>
<dbReference type="EMBL" id="UFAJ01000168">
    <property type="protein sequence ID" value="SSD59597.1"/>
    <property type="molecule type" value="Genomic_DNA"/>
</dbReference>
<feature type="compositionally biased region" description="Basic and acidic residues" evidence="4">
    <location>
        <begin position="77"/>
        <end position="91"/>
    </location>
</feature>
<evidence type="ECO:0000313" key="7">
    <source>
        <dbReference type="Proteomes" id="UP000262825"/>
    </source>
</evidence>
<dbReference type="PANTHER" id="PTHR46010:SF1">
    <property type="entry name" value="PROTEIN IWS1 HOMOLOG"/>
    <property type="match status" value="1"/>
</dbReference>
<feature type="region of interest" description="Disordered" evidence="4">
    <location>
        <begin position="1"/>
        <end position="128"/>
    </location>
</feature>
<dbReference type="Gene3D" id="1.20.930.10">
    <property type="entry name" value="Conserved domain common to transcription factors TFIIS, elongin A, CRSP70"/>
    <property type="match status" value="1"/>
</dbReference>
<organism evidence="6 7">
    <name type="scientific">Saccharomycodes ludwigii</name>
    <dbReference type="NCBI Taxonomy" id="36035"/>
    <lineage>
        <taxon>Eukaryota</taxon>
        <taxon>Fungi</taxon>
        <taxon>Dikarya</taxon>
        <taxon>Ascomycota</taxon>
        <taxon>Saccharomycotina</taxon>
        <taxon>Saccharomycetes</taxon>
        <taxon>Saccharomycodales</taxon>
        <taxon>Saccharomycodaceae</taxon>
        <taxon>Saccharomycodes</taxon>
    </lineage>
</organism>
<dbReference type="Pfam" id="PF08711">
    <property type="entry name" value="Med26"/>
    <property type="match status" value="1"/>
</dbReference>
<dbReference type="OrthoDB" id="3973229at2759"/>
<comment type="similarity">
    <text evidence="2">Belongs to the IWS1 family.</text>
</comment>
<feature type="region of interest" description="Disordered" evidence="4">
    <location>
        <begin position="411"/>
        <end position="434"/>
    </location>
</feature>